<organism evidence="6 7">
    <name type="scientific">Callorhinchus milii</name>
    <name type="common">Ghost shark</name>
    <dbReference type="NCBI Taxonomy" id="7868"/>
    <lineage>
        <taxon>Eukaryota</taxon>
        <taxon>Metazoa</taxon>
        <taxon>Chordata</taxon>
        <taxon>Craniata</taxon>
        <taxon>Vertebrata</taxon>
        <taxon>Chondrichthyes</taxon>
        <taxon>Holocephali</taxon>
        <taxon>Chimaeriformes</taxon>
        <taxon>Callorhinchidae</taxon>
        <taxon>Callorhinchus</taxon>
    </lineage>
</organism>
<dbReference type="PROSITE" id="PS51800">
    <property type="entry name" value="ZF_CHHC_U11_48K"/>
    <property type="match status" value="1"/>
</dbReference>
<dbReference type="STRING" id="7868.ENSCMIP00000034175"/>
<evidence type="ECO:0000256" key="1">
    <source>
        <dbReference type="ARBA" id="ARBA00022723"/>
    </source>
</evidence>
<evidence type="ECO:0000256" key="3">
    <source>
        <dbReference type="ARBA" id="ARBA00022833"/>
    </source>
</evidence>
<sequence>MEANIEYSRQLQSRWERVTELAEFTERCAASVQDLLTRLGWSLGLGLDLDPSNPEPPAGGPLEPMAICPLDAGHRVPKSSLEKHVTSCRLRKLGYSKEEEDKMYDSSFFYEKFLLPTLKVDKELQAQIIQKARNDAPVGKEERLFCQSDYSSAPCEVPQNHKRFVCDLTPADRLAIYEYVVQETNQQKTRACSVENDSDLYVDLAAKLSRDEEQKEPKSHLEILAEMRDYKRRRQSYRAKNVHITKKSYTEIIRDVINVHMDELSKYWKNQNESDHSEEHEEPSPSISSKTSTSRRKRSDDRRSPSVESRLSTGSSKAVDRVTRRKNRSRSPHDQRNPERGRERDGRKRERKHHSRDEDRNHSHKRRK</sequence>
<dbReference type="Ensembl" id="ENSCMIT00000034691.1">
    <property type="protein sequence ID" value="ENSCMIP00000034175.1"/>
    <property type="gene ID" value="ENSCMIG00000014512.1"/>
</dbReference>
<accession>A0A4W3JQ68</accession>
<dbReference type="Proteomes" id="UP000314986">
    <property type="component" value="Unassembled WGS sequence"/>
</dbReference>
<evidence type="ECO:0000313" key="7">
    <source>
        <dbReference type="Proteomes" id="UP000314986"/>
    </source>
</evidence>
<keyword evidence="7" id="KW-1185">Reference proteome</keyword>
<evidence type="ECO:0000256" key="2">
    <source>
        <dbReference type="ARBA" id="ARBA00022771"/>
    </source>
</evidence>
<dbReference type="AlphaFoldDB" id="A0A4W3JQ68"/>
<dbReference type="GO" id="GO:0005829">
    <property type="term" value="C:cytosol"/>
    <property type="evidence" value="ECO:0007669"/>
    <property type="project" value="TreeGrafter"/>
</dbReference>
<dbReference type="PANTHER" id="PTHR21402:SF10">
    <property type="entry name" value="U11_U12 SMALL NUCLEAR RIBONUCLEOPROTEIN 48 KDA PROTEIN"/>
    <property type="match status" value="1"/>
</dbReference>
<reference evidence="7" key="2">
    <citation type="journal article" date="2007" name="PLoS Biol.">
        <title>Survey sequencing and comparative analysis of the elephant shark (Callorhinchus milii) genome.</title>
        <authorList>
            <person name="Venkatesh B."/>
            <person name="Kirkness E.F."/>
            <person name="Loh Y.H."/>
            <person name="Halpern A.L."/>
            <person name="Lee A.P."/>
            <person name="Johnson J."/>
            <person name="Dandona N."/>
            <person name="Viswanathan L.D."/>
            <person name="Tay A."/>
            <person name="Venter J.C."/>
            <person name="Strausberg R.L."/>
            <person name="Brenner S."/>
        </authorList>
    </citation>
    <scope>NUCLEOTIDE SEQUENCE [LARGE SCALE GENOMIC DNA]</scope>
</reference>
<name>A0A4W3JQ68_CALMI</name>
<feature type="compositionally biased region" description="Polar residues" evidence="4">
    <location>
        <begin position="307"/>
        <end position="316"/>
    </location>
</feature>
<dbReference type="GO" id="GO:0008270">
    <property type="term" value="F:zinc ion binding"/>
    <property type="evidence" value="ECO:0007669"/>
    <property type="project" value="UniProtKB-KW"/>
</dbReference>
<protein>
    <recommendedName>
        <fullName evidence="5">CHHC U11-48K-type domain-containing protein</fullName>
    </recommendedName>
</protein>
<feature type="compositionally biased region" description="Basic and acidic residues" evidence="4">
    <location>
        <begin position="331"/>
        <end position="348"/>
    </location>
</feature>
<dbReference type="GO" id="GO:0005689">
    <property type="term" value="C:U12-type spliceosomal complex"/>
    <property type="evidence" value="ECO:0007669"/>
    <property type="project" value="TreeGrafter"/>
</dbReference>
<dbReference type="OMA" id="DPNHQMP"/>
<dbReference type="PANTHER" id="PTHR21402">
    <property type="entry name" value="GAMETOCYTE SPECIFIC FACTOR 1-RELATED"/>
    <property type="match status" value="1"/>
</dbReference>
<keyword evidence="1" id="KW-0479">Metal-binding</keyword>
<reference evidence="6" key="5">
    <citation type="submission" date="2025-09" db="UniProtKB">
        <authorList>
            <consortium name="Ensembl"/>
        </authorList>
    </citation>
    <scope>IDENTIFICATION</scope>
</reference>
<dbReference type="GeneTree" id="ENSGT00390000004886"/>
<dbReference type="InterPro" id="IPR051591">
    <property type="entry name" value="UPF0224_FAM112_RNA_Proc"/>
</dbReference>
<reference evidence="7" key="1">
    <citation type="journal article" date="2006" name="Science">
        <title>Ancient noncoding elements conserved in the human genome.</title>
        <authorList>
            <person name="Venkatesh B."/>
            <person name="Kirkness E.F."/>
            <person name="Loh Y.H."/>
            <person name="Halpern A.L."/>
            <person name="Lee A.P."/>
            <person name="Johnson J."/>
            <person name="Dandona N."/>
            <person name="Viswanathan L.D."/>
            <person name="Tay A."/>
            <person name="Venter J.C."/>
            <person name="Strausberg R.L."/>
            <person name="Brenner S."/>
        </authorList>
    </citation>
    <scope>NUCLEOTIDE SEQUENCE [LARGE SCALE GENOMIC DNA]</scope>
</reference>
<feature type="domain" description="CHHC U11-48K-type" evidence="5">
    <location>
        <begin position="65"/>
        <end position="92"/>
    </location>
</feature>
<gene>
    <name evidence="6" type="primary">snrnp48</name>
</gene>
<evidence type="ECO:0000256" key="4">
    <source>
        <dbReference type="SAM" id="MobiDB-lite"/>
    </source>
</evidence>
<proteinExistence type="predicted"/>
<dbReference type="GO" id="GO:0005654">
    <property type="term" value="C:nucleoplasm"/>
    <property type="evidence" value="ECO:0007669"/>
    <property type="project" value="TreeGrafter"/>
</dbReference>
<dbReference type="InParanoid" id="A0A4W3JQ68"/>
<reference evidence="6" key="4">
    <citation type="submission" date="2025-08" db="UniProtKB">
        <authorList>
            <consortium name="Ensembl"/>
        </authorList>
    </citation>
    <scope>IDENTIFICATION</scope>
</reference>
<dbReference type="InterPro" id="IPR022776">
    <property type="entry name" value="TRM13/UPF0224_CHHC_Znf_dom"/>
</dbReference>
<feature type="region of interest" description="Disordered" evidence="4">
    <location>
        <begin position="271"/>
        <end position="368"/>
    </location>
</feature>
<reference evidence="7" key="3">
    <citation type="journal article" date="2014" name="Nature">
        <title>Elephant shark genome provides unique insights into gnathostome evolution.</title>
        <authorList>
            <consortium name="International Elephant Shark Genome Sequencing Consortium"/>
            <person name="Venkatesh B."/>
            <person name="Lee A.P."/>
            <person name="Ravi V."/>
            <person name="Maurya A.K."/>
            <person name="Lian M.M."/>
            <person name="Swann J.B."/>
            <person name="Ohta Y."/>
            <person name="Flajnik M.F."/>
            <person name="Sutoh Y."/>
            <person name="Kasahara M."/>
            <person name="Hoon S."/>
            <person name="Gangu V."/>
            <person name="Roy S.W."/>
            <person name="Irimia M."/>
            <person name="Korzh V."/>
            <person name="Kondrychyn I."/>
            <person name="Lim Z.W."/>
            <person name="Tay B.H."/>
            <person name="Tohari S."/>
            <person name="Kong K.W."/>
            <person name="Ho S."/>
            <person name="Lorente-Galdos B."/>
            <person name="Quilez J."/>
            <person name="Marques-Bonet T."/>
            <person name="Raney B.J."/>
            <person name="Ingham P.W."/>
            <person name="Tay A."/>
            <person name="Hillier L.W."/>
            <person name="Minx P."/>
            <person name="Boehm T."/>
            <person name="Wilson R.K."/>
            <person name="Brenner S."/>
            <person name="Warren W.C."/>
        </authorList>
    </citation>
    <scope>NUCLEOTIDE SEQUENCE [LARGE SCALE GENOMIC DNA]</scope>
</reference>
<dbReference type="Pfam" id="PF05253">
    <property type="entry name" value="zf-U11-48K"/>
    <property type="match status" value="1"/>
</dbReference>
<keyword evidence="2" id="KW-0863">Zinc-finger</keyword>
<feature type="compositionally biased region" description="Basic and acidic residues" evidence="4">
    <location>
        <begin position="271"/>
        <end position="283"/>
    </location>
</feature>
<keyword evidence="3" id="KW-0862">Zinc</keyword>
<evidence type="ECO:0000259" key="5">
    <source>
        <dbReference type="PROSITE" id="PS51800"/>
    </source>
</evidence>
<evidence type="ECO:0000313" key="6">
    <source>
        <dbReference type="Ensembl" id="ENSCMIP00000034175.1"/>
    </source>
</evidence>